<dbReference type="Gene3D" id="3.40.1080.10">
    <property type="entry name" value="Glutaconate Coenzyme A-transferase"/>
    <property type="match status" value="1"/>
</dbReference>
<gene>
    <name evidence="2" type="ORF">METZ01_LOCUS487578</name>
</gene>
<dbReference type="SUPFAM" id="SSF100950">
    <property type="entry name" value="NagB/RpiA/CoA transferase-like"/>
    <property type="match status" value="1"/>
</dbReference>
<evidence type="ECO:0000256" key="1">
    <source>
        <dbReference type="ARBA" id="ARBA00022679"/>
    </source>
</evidence>
<reference evidence="2" key="1">
    <citation type="submission" date="2018-05" db="EMBL/GenBank/DDBJ databases">
        <authorList>
            <person name="Lanie J.A."/>
            <person name="Ng W.-L."/>
            <person name="Kazmierczak K.M."/>
            <person name="Andrzejewski T.M."/>
            <person name="Davidsen T.M."/>
            <person name="Wayne K.J."/>
            <person name="Tettelin H."/>
            <person name="Glass J.I."/>
            <person name="Rusch D."/>
            <person name="Podicherti R."/>
            <person name="Tsui H.-C.T."/>
            <person name="Winkler M.E."/>
        </authorList>
    </citation>
    <scope>NUCLEOTIDE SEQUENCE</scope>
</reference>
<keyword evidence="1" id="KW-0808">Transferase</keyword>
<dbReference type="PANTHER" id="PTHR13707">
    <property type="entry name" value="KETOACID-COENZYME A TRANSFERASE"/>
    <property type="match status" value="1"/>
</dbReference>
<dbReference type="EMBL" id="UINC01211008">
    <property type="protein sequence ID" value="SVE34724.1"/>
    <property type="molecule type" value="Genomic_DNA"/>
</dbReference>
<dbReference type="AlphaFoldDB" id="A0A383CRJ3"/>
<feature type="non-terminal residue" evidence="2">
    <location>
        <position position="1"/>
    </location>
</feature>
<name>A0A383CRJ3_9ZZZZ</name>
<dbReference type="InterPro" id="IPR004165">
    <property type="entry name" value="CoA_trans_fam_I"/>
</dbReference>
<proteinExistence type="predicted"/>
<evidence type="ECO:0000313" key="2">
    <source>
        <dbReference type="EMBL" id="SVE34724.1"/>
    </source>
</evidence>
<feature type="non-terminal residue" evidence="2">
    <location>
        <position position="128"/>
    </location>
</feature>
<dbReference type="GO" id="GO:0008410">
    <property type="term" value="F:CoA-transferase activity"/>
    <property type="evidence" value="ECO:0007669"/>
    <property type="project" value="InterPro"/>
</dbReference>
<dbReference type="Pfam" id="PF01144">
    <property type="entry name" value="CoA_trans"/>
    <property type="match status" value="1"/>
</dbReference>
<dbReference type="InterPro" id="IPR037171">
    <property type="entry name" value="NagB/RpiA_transferase-like"/>
</dbReference>
<accession>A0A383CRJ3</accession>
<protein>
    <submittedName>
        <fullName evidence="2">Uncharacterized protein</fullName>
    </submittedName>
</protein>
<organism evidence="2">
    <name type="scientific">marine metagenome</name>
    <dbReference type="NCBI Taxonomy" id="408172"/>
    <lineage>
        <taxon>unclassified sequences</taxon>
        <taxon>metagenomes</taxon>
        <taxon>ecological metagenomes</taxon>
    </lineage>
</organism>
<dbReference type="PANTHER" id="PTHR13707:SF60">
    <property type="entry name" value="ACETATE COA-TRANSFERASE SUBUNIT ALPHA"/>
    <property type="match status" value="1"/>
</dbReference>
<sequence length="128" mass="13407">VNNEMVINLGIGLPQLIPNFISEDSRPLIHSENGILGVGNLLPFDKSNPDCMDAGGGYVGTVPGGSFVDSAESFGFVRRGKIDISFLGAFQVSSTGDLANWHFPGARKPGMGGGLEIASCAKKIIILM</sequence>